<dbReference type="Gene3D" id="3.90.1580.10">
    <property type="entry name" value="paralog of FGE (formylglycine-generating enzyme)"/>
    <property type="match status" value="2"/>
</dbReference>
<reference evidence="3" key="1">
    <citation type="submission" date="2020-10" db="EMBL/GenBank/DDBJ databases">
        <authorList>
            <person name="Gilroy R."/>
        </authorList>
    </citation>
    <scope>NUCLEOTIDE SEQUENCE</scope>
    <source>
        <strain evidence="3">14700</strain>
    </source>
</reference>
<evidence type="ECO:0000313" key="4">
    <source>
        <dbReference type="Proteomes" id="UP000810292"/>
    </source>
</evidence>
<gene>
    <name evidence="3" type="ORF">IAA72_00100</name>
</gene>
<comment type="caution">
    <text evidence="3">The sequence shown here is derived from an EMBL/GenBank/DDBJ whole genome shotgun (WGS) entry which is preliminary data.</text>
</comment>
<evidence type="ECO:0000313" key="3">
    <source>
        <dbReference type="EMBL" id="MBO8468169.1"/>
    </source>
</evidence>
<reference evidence="3" key="2">
    <citation type="journal article" date="2021" name="PeerJ">
        <title>Extensive microbial diversity within the chicken gut microbiome revealed by metagenomics and culture.</title>
        <authorList>
            <person name="Gilroy R."/>
            <person name="Ravi A."/>
            <person name="Getino M."/>
            <person name="Pursley I."/>
            <person name="Horton D.L."/>
            <person name="Alikhan N.F."/>
            <person name="Baker D."/>
            <person name="Gharbi K."/>
            <person name="Hall N."/>
            <person name="Watson M."/>
            <person name="Adriaenssens E.M."/>
            <person name="Foster-Nyarko E."/>
            <person name="Jarju S."/>
            <person name="Secka A."/>
            <person name="Antonio M."/>
            <person name="Oren A."/>
            <person name="Chaudhuri R.R."/>
            <person name="La Ragione R."/>
            <person name="Hildebrand F."/>
            <person name="Pallen M.J."/>
        </authorList>
    </citation>
    <scope>NUCLEOTIDE SEQUENCE</scope>
    <source>
        <strain evidence="3">14700</strain>
    </source>
</reference>
<keyword evidence="1" id="KW-1133">Transmembrane helix</keyword>
<dbReference type="Pfam" id="PF03781">
    <property type="entry name" value="FGE-sulfatase"/>
    <property type="match status" value="1"/>
</dbReference>
<dbReference type="Proteomes" id="UP000810292">
    <property type="component" value="Unassembled WGS sequence"/>
</dbReference>
<feature type="domain" description="Sulfatase-modifying factor enzyme-like" evidence="2">
    <location>
        <begin position="277"/>
        <end position="382"/>
    </location>
</feature>
<dbReference type="AlphaFoldDB" id="A0A9D9NCA9"/>
<dbReference type="PANTHER" id="PTHR23150:SF19">
    <property type="entry name" value="FORMYLGLYCINE-GENERATING ENZYME"/>
    <property type="match status" value="1"/>
</dbReference>
<evidence type="ECO:0000259" key="2">
    <source>
        <dbReference type="Pfam" id="PF03781"/>
    </source>
</evidence>
<proteinExistence type="predicted"/>
<protein>
    <submittedName>
        <fullName evidence="3">SUMF1/EgtB/PvdO family nonheme iron enzyme</fullName>
    </submittedName>
</protein>
<accession>A0A9D9NCA9</accession>
<dbReference type="InterPro" id="IPR016187">
    <property type="entry name" value="CTDL_fold"/>
</dbReference>
<dbReference type="InterPro" id="IPR042095">
    <property type="entry name" value="SUMF_sf"/>
</dbReference>
<keyword evidence="1" id="KW-0472">Membrane</keyword>
<evidence type="ECO:0000256" key="1">
    <source>
        <dbReference type="SAM" id="Phobius"/>
    </source>
</evidence>
<sequence length="476" mass="52518">MIRKNKLPEVEPVHLKPINGIRPGVFILIGIIIIILAAFFILCVLPGLVSKNSYVRFSIPTSDTAIYMDGVYLGSSEGSIYRIPSGEHEFSFTISGADAGSIGARIPRRIFFTLFSHKPAVISFNPENSIEIESTVRERFVSSIASRSKVLTYSERYNYPPLFQSFAKNAAVLGFDDISAEWLYGMMHITSETIYADYLAAREILLGSSTGFESEESLALDARLSALFSSAEESTGSDSTSYTLSSPRYSDGFYLFDDSSITMGGKRSLSYPEINESSVTIDVPAFSIAAHPVSEYEYALFVDENPYWSASNREKLIEDGMVDENYLKGTALSVSVISTRPVRNISVHAAEAYCRWLSEKTGNEYSLPTEAQWYRAALSASDKPYSTSLVVVDNDLSSPSGMMGQLWEFTSTPYIPLSRISDYETAIELGKSYPYDDAVVKGGSYLNALDEITIDTVGAMPKNMCSETAGFRVVRK</sequence>
<organism evidence="3 4">
    <name type="scientific">Candidatus Ornithospirochaeta stercoravium</name>
    <dbReference type="NCBI Taxonomy" id="2840897"/>
    <lineage>
        <taxon>Bacteria</taxon>
        <taxon>Pseudomonadati</taxon>
        <taxon>Spirochaetota</taxon>
        <taxon>Spirochaetia</taxon>
        <taxon>Spirochaetales</taxon>
        <taxon>Spirochaetaceae</taxon>
        <taxon>Spirochaetaceae incertae sedis</taxon>
        <taxon>Candidatus Ornithospirochaeta</taxon>
    </lineage>
</organism>
<dbReference type="EMBL" id="JADIMF010000002">
    <property type="protein sequence ID" value="MBO8468169.1"/>
    <property type="molecule type" value="Genomic_DNA"/>
</dbReference>
<dbReference type="GO" id="GO:0120147">
    <property type="term" value="F:formylglycine-generating oxidase activity"/>
    <property type="evidence" value="ECO:0007669"/>
    <property type="project" value="TreeGrafter"/>
</dbReference>
<keyword evidence="1" id="KW-0812">Transmembrane</keyword>
<dbReference type="InterPro" id="IPR051043">
    <property type="entry name" value="Sulfatase_Mod_Factor_Kinase"/>
</dbReference>
<feature type="transmembrane region" description="Helical" evidence="1">
    <location>
        <begin position="25"/>
        <end position="49"/>
    </location>
</feature>
<dbReference type="InterPro" id="IPR005532">
    <property type="entry name" value="SUMF_dom"/>
</dbReference>
<dbReference type="SUPFAM" id="SSF56436">
    <property type="entry name" value="C-type lectin-like"/>
    <property type="match status" value="1"/>
</dbReference>
<dbReference type="PANTHER" id="PTHR23150">
    <property type="entry name" value="SULFATASE MODIFYING FACTOR 1, 2"/>
    <property type="match status" value="1"/>
</dbReference>
<name>A0A9D9NCA9_9SPIO</name>